<gene>
    <name evidence="1" type="ORF">GIB67_036144</name>
</gene>
<reference evidence="1 2" key="1">
    <citation type="journal article" date="2020" name="IScience">
        <title>Genome Sequencing of the Endangered Kingdonia uniflora (Circaeasteraceae, Ranunculales) Reveals Potential Mechanisms of Evolutionary Specialization.</title>
        <authorList>
            <person name="Sun Y."/>
            <person name="Deng T."/>
            <person name="Zhang A."/>
            <person name="Moore M.J."/>
            <person name="Landis J.B."/>
            <person name="Lin N."/>
            <person name="Zhang H."/>
            <person name="Zhang X."/>
            <person name="Huang J."/>
            <person name="Zhang X."/>
            <person name="Sun H."/>
            <person name="Wang H."/>
        </authorList>
    </citation>
    <scope>NUCLEOTIDE SEQUENCE [LARGE SCALE GENOMIC DNA]</scope>
    <source>
        <strain evidence="1">TB1705</strain>
        <tissue evidence="1">Leaf</tissue>
    </source>
</reference>
<dbReference type="PANTHER" id="PTHR33103:SF27">
    <property type="entry name" value="OS04G0594700 PROTEIN"/>
    <property type="match status" value="1"/>
</dbReference>
<evidence type="ECO:0000313" key="1">
    <source>
        <dbReference type="EMBL" id="KAF6163684.1"/>
    </source>
</evidence>
<sequence length="296" mass="33887">MAAKNEKMTSWKVLVDKKHNRVVFVESDKDFVDILFKFFTMPMGTIVRLTREQLETTTLGSMSTLYQSLESLEEGYFEKEITLALLLRPRNSYGHRCRDLKLNMDDTEETTYYMCDDMFQKNCFSGKHSTSLGTSQLDRCSCGKLMDKKIWFNVLNDGVFVQGRILIVIDNRKVIPQCTKPNWPLPKDLGIKEVVSLEEKIINLGLKEVLVGLLRLSFTSMTSLTDVLLKSVNHTSTTTKGELEETHYILKSEDTASSGTTKITIKLNIRKSNNKVLYEETGEDFEDFLFSLLTIP</sequence>
<evidence type="ECO:0008006" key="3">
    <source>
        <dbReference type="Google" id="ProtNLM"/>
    </source>
</evidence>
<organism evidence="1 2">
    <name type="scientific">Kingdonia uniflora</name>
    <dbReference type="NCBI Taxonomy" id="39325"/>
    <lineage>
        <taxon>Eukaryota</taxon>
        <taxon>Viridiplantae</taxon>
        <taxon>Streptophyta</taxon>
        <taxon>Embryophyta</taxon>
        <taxon>Tracheophyta</taxon>
        <taxon>Spermatophyta</taxon>
        <taxon>Magnoliopsida</taxon>
        <taxon>Ranunculales</taxon>
        <taxon>Circaeasteraceae</taxon>
        <taxon>Kingdonia</taxon>
    </lineage>
</organism>
<comment type="caution">
    <text evidence="1">The sequence shown here is derived from an EMBL/GenBank/DDBJ whole genome shotgun (WGS) entry which is preliminary data.</text>
</comment>
<keyword evidence="2" id="KW-1185">Reference proteome</keyword>
<dbReference type="Pfam" id="PF05056">
    <property type="entry name" value="DUF674"/>
    <property type="match status" value="1"/>
</dbReference>
<protein>
    <recommendedName>
        <fullName evidence="3">DUF674 family protein</fullName>
    </recommendedName>
</protein>
<dbReference type="Proteomes" id="UP000541444">
    <property type="component" value="Unassembled WGS sequence"/>
</dbReference>
<dbReference type="EMBL" id="JACGCM010000971">
    <property type="protein sequence ID" value="KAF6163684.1"/>
    <property type="molecule type" value="Genomic_DNA"/>
</dbReference>
<dbReference type="InterPro" id="IPR007750">
    <property type="entry name" value="DUF674"/>
</dbReference>
<dbReference type="PANTHER" id="PTHR33103">
    <property type="entry name" value="OS01G0153900 PROTEIN"/>
    <property type="match status" value="1"/>
</dbReference>
<dbReference type="OrthoDB" id="1277335at2759"/>
<name>A0A7J7N9I6_9MAGN</name>
<accession>A0A7J7N9I6</accession>
<evidence type="ECO:0000313" key="2">
    <source>
        <dbReference type="Proteomes" id="UP000541444"/>
    </source>
</evidence>
<dbReference type="AlphaFoldDB" id="A0A7J7N9I6"/>
<proteinExistence type="predicted"/>